<dbReference type="AlphaFoldDB" id="A0AAN7WPH2"/>
<feature type="region of interest" description="Disordered" evidence="1">
    <location>
        <begin position="181"/>
        <end position="220"/>
    </location>
</feature>
<dbReference type="EMBL" id="JAVRQU010000003">
    <property type="protein sequence ID" value="KAK5705008.1"/>
    <property type="molecule type" value="Genomic_DNA"/>
</dbReference>
<feature type="domain" description="Stc1" evidence="2">
    <location>
        <begin position="91"/>
        <end position="175"/>
    </location>
</feature>
<evidence type="ECO:0000313" key="3">
    <source>
        <dbReference type="EMBL" id="KAK5705008.1"/>
    </source>
</evidence>
<evidence type="ECO:0000313" key="4">
    <source>
        <dbReference type="Proteomes" id="UP001310594"/>
    </source>
</evidence>
<dbReference type="Proteomes" id="UP001310594">
    <property type="component" value="Unassembled WGS sequence"/>
</dbReference>
<dbReference type="InterPro" id="IPR024630">
    <property type="entry name" value="Stc1"/>
</dbReference>
<protein>
    <recommendedName>
        <fullName evidence="2">Stc1 domain-containing protein</fullName>
    </recommendedName>
</protein>
<accession>A0AAN7WPH2</accession>
<sequence>MHFAWQGSYSIQSDFELCGSDTLAIHITVADLQDISVLPPKPLAHIITSIPSNFHSTTNNVKSIEMAKGNDSYFNNNSMAVQRVNLPERVKCIRCKKVKISSAFSANQQKELKAMILQQPKFNATITGYASCSSCTPGCQRFEFECFGCDKVKARAQFSKVQLRNPDKALCWECSKERGNIEPGGGSDVDSESGSGGGSSDDSSYDDDNEGASVAGTFSGMSINGTGSNSFQTSVTGGVAVPNSSGFTSHQSTASPQASMSGAGPSTMTGRVAPSHLRAKGPSSVYAASETSFVTGAAGPSRRAPSSTMGDRDPTSGGGKFAKLRAVRPQGPEGPAPVVQTPKKTQSKVQKKNHADDDGDSICVSASDSD</sequence>
<feature type="region of interest" description="Disordered" evidence="1">
    <location>
        <begin position="242"/>
        <end position="370"/>
    </location>
</feature>
<proteinExistence type="predicted"/>
<feature type="compositionally biased region" description="Polar residues" evidence="1">
    <location>
        <begin position="242"/>
        <end position="269"/>
    </location>
</feature>
<dbReference type="Pfam" id="PF12898">
    <property type="entry name" value="Stc1"/>
    <property type="match status" value="1"/>
</dbReference>
<gene>
    <name evidence="3" type="ORF">LTR97_002122</name>
</gene>
<reference evidence="3" key="1">
    <citation type="submission" date="2023-08" db="EMBL/GenBank/DDBJ databases">
        <title>Black Yeasts Isolated from many extreme environments.</title>
        <authorList>
            <person name="Coleine C."/>
            <person name="Stajich J.E."/>
            <person name="Selbmann L."/>
        </authorList>
    </citation>
    <scope>NUCLEOTIDE SEQUENCE</scope>
    <source>
        <strain evidence="3">CCFEE 5810</strain>
    </source>
</reference>
<evidence type="ECO:0000256" key="1">
    <source>
        <dbReference type="SAM" id="MobiDB-lite"/>
    </source>
</evidence>
<comment type="caution">
    <text evidence="3">The sequence shown here is derived from an EMBL/GenBank/DDBJ whole genome shotgun (WGS) entry which is preliminary data.</text>
</comment>
<evidence type="ECO:0000259" key="2">
    <source>
        <dbReference type="Pfam" id="PF12898"/>
    </source>
</evidence>
<organism evidence="3 4">
    <name type="scientific">Elasticomyces elasticus</name>
    <dbReference type="NCBI Taxonomy" id="574655"/>
    <lineage>
        <taxon>Eukaryota</taxon>
        <taxon>Fungi</taxon>
        <taxon>Dikarya</taxon>
        <taxon>Ascomycota</taxon>
        <taxon>Pezizomycotina</taxon>
        <taxon>Dothideomycetes</taxon>
        <taxon>Dothideomycetidae</taxon>
        <taxon>Mycosphaerellales</taxon>
        <taxon>Teratosphaeriaceae</taxon>
        <taxon>Elasticomyces</taxon>
    </lineage>
</organism>
<name>A0AAN7WPH2_9PEZI</name>